<reference evidence="4 5" key="1">
    <citation type="submission" date="2024-09" db="EMBL/GenBank/DDBJ databases">
        <authorList>
            <person name="Sun Q."/>
            <person name="Mori K."/>
        </authorList>
    </citation>
    <scope>NUCLEOTIDE SEQUENCE [LARGE SCALE GENOMIC DNA]</scope>
    <source>
        <strain evidence="4 5">TBRC 0563</strain>
    </source>
</reference>
<evidence type="ECO:0000259" key="2">
    <source>
        <dbReference type="Pfam" id="PF04471"/>
    </source>
</evidence>
<dbReference type="InterPro" id="IPR052906">
    <property type="entry name" value="Type_IV_Methyl-Rstrct_Enzyme"/>
</dbReference>
<evidence type="ECO:0000256" key="1">
    <source>
        <dbReference type="SAM" id="MobiDB-lite"/>
    </source>
</evidence>
<dbReference type="Gene3D" id="3.40.1350.10">
    <property type="match status" value="1"/>
</dbReference>
<dbReference type="RefSeq" id="WP_378194177.1">
    <property type="nucleotide sequence ID" value="NZ_JBHLZP010000006.1"/>
</dbReference>
<gene>
    <name evidence="4" type="ORF">ACFFNX_02175</name>
</gene>
<dbReference type="InterPro" id="IPR007560">
    <property type="entry name" value="Restrct_endonuc_IV_Mrr"/>
</dbReference>
<dbReference type="InterPro" id="IPR045430">
    <property type="entry name" value="EAD1"/>
</dbReference>
<dbReference type="SUPFAM" id="SSF54236">
    <property type="entry name" value="Ubiquitin-like"/>
    <property type="match status" value="1"/>
</dbReference>
<accession>A0ABV5Y7J6</accession>
<dbReference type="GO" id="GO:0016787">
    <property type="term" value="F:hydrolase activity"/>
    <property type="evidence" value="ECO:0007669"/>
    <property type="project" value="UniProtKB-KW"/>
</dbReference>
<dbReference type="Pfam" id="PF04471">
    <property type="entry name" value="Mrr_cat"/>
    <property type="match status" value="1"/>
</dbReference>
<evidence type="ECO:0000313" key="4">
    <source>
        <dbReference type="EMBL" id="MFB9830996.1"/>
    </source>
</evidence>
<organism evidence="4 5">
    <name type="scientific">Actinoallomurus acaciae</name>
    <dbReference type="NCBI Taxonomy" id="502577"/>
    <lineage>
        <taxon>Bacteria</taxon>
        <taxon>Bacillati</taxon>
        <taxon>Actinomycetota</taxon>
        <taxon>Actinomycetes</taxon>
        <taxon>Streptosporangiales</taxon>
        <taxon>Thermomonosporaceae</taxon>
        <taxon>Actinoallomurus</taxon>
    </lineage>
</organism>
<dbReference type="GO" id="GO:0004519">
    <property type="term" value="F:endonuclease activity"/>
    <property type="evidence" value="ECO:0007669"/>
    <property type="project" value="UniProtKB-KW"/>
</dbReference>
<dbReference type="EMBL" id="JBHLZP010000006">
    <property type="protein sequence ID" value="MFB9830996.1"/>
    <property type="molecule type" value="Genomic_DNA"/>
</dbReference>
<dbReference type="PANTHER" id="PTHR30015">
    <property type="entry name" value="MRR RESTRICTION SYSTEM PROTEIN"/>
    <property type="match status" value="1"/>
</dbReference>
<dbReference type="Pfam" id="PF19955">
    <property type="entry name" value="EAD1"/>
    <property type="match status" value="1"/>
</dbReference>
<comment type="caution">
    <text evidence="4">The sequence shown here is derived from an EMBL/GenBank/DDBJ whole genome shotgun (WGS) entry which is preliminary data.</text>
</comment>
<protein>
    <submittedName>
        <fullName evidence="4">Restriction endonuclease</fullName>
        <ecNumber evidence="4">3.1.21.-</ecNumber>
    </submittedName>
</protein>
<dbReference type="CDD" id="cd17039">
    <property type="entry name" value="Ubl_ubiquitin_like"/>
    <property type="match status" value="1"/>
</dbReference>
<feature type="region of interest" description="Disordered" evidence="1">
    <location>
        <begin position="141"/>
        <end position="161"/>
    </location>
</feature>
<keyword evidence="5" id="KW-1185">Reference proteome</keyword>
<dbReference type="PANTHER" id="PTHR30015:SF7">
    <property type="entry name" value="TYPE IV METHYL-DIRECTED RESTRICTION ENZYME ECOKMRR"/>
    <property type="match status" value="1"/>
</dbReference>
<sequence length="908" mass="98625">MTPGTEITLSLEPVVTRPRVMTLGRPHLVAVDLRLAGPIEEWPYDEEEFAFTCMLDGAGDLSTVAVNDATVLVHRFGGSYGPAEFLVTPDETTGDHSLWLSILTPRGVVIHTSELPVRVRTEPPDATPTATRSLLAPIPVARRAGGEQSGPRPDETDSSPQYVYIAIEPIDTVPDRRVSMLITDLLTVAGFRAGDCSIGDPGPNGAFCVLRPDSVRSVPAFLIELRRASSLAGLRLCVALDSGVAGPARATPSVLLRLLSSFTLRAAEELEDGVAVIVTDDLFQDLIDEFRRLRPWTFRSAQISGPSEDVSNHAWFSVPSLEQLQEDLAKVLAELFGQRTSASSILADVGFPSHRIPTMQDPTEFWESIAADFALGAVPGGLAQLAETASHFYPGNVELLRITRALREVEPSSYEVLTLVGSDRHDDFLRLVRARIDPGAEILATSPQTCAVLIGGPPSLEKVHSVGEVTSGWGEVRLQLRRYAFRPAALESLLVRHTDGQTFELRGVPNTTQIREIAKALADQYPTPDEPRDLVLERDGPRGTPHRLDPDQTLHDAGIRDGDELRLVRPPAEDDDHLVVLLRRPDVHLIVDGSNVAHHRDNPLPSDDRHGRVVTGLGRLAEETGAEVTCVFEGGELTPVAVVAPRGVRVLFNEPGRSVEELIERLARAEPAERPVVVVSSDRILTSALPDSIAVVRSDVLLRRLTRTPGDTTRGPRPELAQELRDLTGEDLELITLRDFMADAKTHLASTGSDETLSELPEVENAVELPAIFTDPSSSPNLLDISHHEFMRLIHYLLNRIYSGYDVTPTDGPGDRGIDFLLVNPQIGKSIVVQVKHSRHALDSHAVHEVFSGLEFAEAAAALLITTSSFTRQAREAAKDLPVTLIAGKTLLGLLSSIGIDAVIDDGS</sequence>
<dbReference type="EC" id="3.1.21.-" evidence="4"/>
<keyword evidence="4" id="KW-0378">Hydrolase</keyword>
<keyword evidence="4" id="KW-0255">Endonuclease</keyword>
<dbReference type="Proteomes" id="UP001589627">
    <property type="component" value="Unassembled WGS sequence"/>
</dbReference>
<dbReference type="SUPFAM" id="SSF52980">
    <property type="entry name" value="Restriction endonuclease-like"/>
    <property type="match status" value="1"/>
</dbReference>
<name>A0ABV5Y7J6_9ACTN</name>
<feature type="compositionally biased region" description="Basic and acidic residues" evidence="1">
    <location>
        <begin position="529"/>
        <end position="557"/>
    </location>
</feature>
<feature type="domain" description="Effector-associated" evidence="3">
    <location>
        <begin position="323"/>
        <end position="406"/>
    </location>
</feature>
<dbReference type="InterPro" id="IPR011856">
    <property type="entry name" value="tRNA_endonuc-like_dom_sf"/>
</dbReference>
<proteinExistence type="predicted"/>
<feature type="region of interest" description="Disordered" evidence="1">
    <location>
        <begin position="525"/>
        <end position="557"/>
    </location>
</feature>
<evidence type="ECO:0000313" key="5">
    <source>
        <dbReference type="Proteomes" id="UP001589627"/>
    </source>
</evidence>
<dbReference type="InterPro" id="IPR029071">
    <property type="entry name" value="Ubiquitin-like_domsf"/>
</dbReference>
<keyword evidence="4" id="KW-0540">Nuclease</keyword>
<dbReference type="InterPro" id="IPR011335">
    <property type="entry name" value="Restrct_endonuc-II-like"/>
</dbReference>
<evidence type="ECO:0000259" key="3">
    <source>
        <dbReference type="Pfam" id="PF19955"/>
    </source>
</evidence>
<feature type="domain" description="Restriction endonuclease type IV Mrr" evidence="2">
    <location>
        <begin position="784"/>
        <end position="894"/>
    </location>
</feature>